<feature type="transmembrane region" description="Helical" evidence="2">
    <location>
        <begin position="217"/>
        <end position="238"/>
    </location>
</feature>
<feature type="transmembrane region" description="Helical" evidence="2">
    <location>
        <begin position="144"/>
        <end position="163"/>
    </location>
</feature>
<dbReference type="EMBL" id="CAJNDS010001890">
    <property type="protein sequence ID" value="CAE7287282.1"/>
    <property type="molecule type" value="Genomic_DNA"/>
</dbReference>
<evidence type="ECO:0000256" key="1">
    <source>
        <dbReference type="SAM" id="MobiDB-lite"/>
    </source>
</evidence>
<gene>
    <name evidence="3" type="ORF">SNAT2548_LOCUS15182</name>
</gene>
<dbReference type="Gene3D" id="1.25.40.20">
    <property type="entry name" value="Ankyrin repeat-containing domain"/>
    <property type="match status" value="1"/>
</dbReference>
<keyword evidence="4" id="KW-1185">Reference proteome</keyword>
<reference evidence="3" key="1">
    <citation type="submission" date="2021-02" db="EMBL/GenBank/DDBJ databases">
        <authorList>
            <person name="Dougan E. K."/>
            <person name="Rhodes N."/>
            <person name="Thang M."/>
            <person name="Chan C."/>
        </authorList>
    </citation>
    <scope>NUCLEOTIDE SEQUENCE</scope>
</reference>
<accession>A0A812NDP6</accession>
<dbReference type="Proteomes" id="UP000604046">
    <property type="component" value="Unassembled WGS sequence"/>
</dbReference>
<feature type="region of interest" description="Disordered" evidence="1">
    <location>
        <begin position="662"/>
        <end position="696"/>
    </location>
</feature>
<evidence type="ECO:0000256" key="2">
    <source>
        <dbReference type="SAM" id="Phobius"/>
    </source>
</evidence>
<comment type="caution">
    <text evidence="3">The sequence shown here is derived from an EMBL/GenBank/DDBJ whole genome shotgun (WGS) entry which is preliminary data.</text>
</comment>
<protein>
    <submittedName>
        <fullName evidence="3">Uncharacterized protein</fullName>
    </submittedName>
</protein>
<evidence type="ECO:0000313" key="3">
    <source>
        <dbReference type="EMBL" id="CAE7287282.1"/>
    </source>
</evidence>
<dbReference type="SUPFAM" id="SSF48403">
    <property type="entry name" value="Ankyrin repeat"/>
    <property type="match status" value="1"/>
</dbReference>
<dbReference type="InterPro" id="IPR036770">
    <property type="entry name" value="Ankyrin_rpt-contain_sf"/>
</dbReference>
<keyword evidence="2" id="KW-1133">Transmembrane helix</keyword>
<keyword evidence="2" id="KW-0472">Membrane</keyword>
<keyword evidence="2" id="KW-0812">Transmembrane</keyword>
<feature type="compositionally biased region" description="Low complexity" evidence="1">
    <location>
        <begin position="662"/>
        <end position="672"/>
    </location>
</feature>
<name>A0A812NDP6_9DINO</name>
<dbReference type="AlphaFoldDB" id="A0A812NDP6"/>
<feature type="transmembrane region" description="Helical" evidence="2">
    <location>
        <begin position="244"/>
        <end position="269"/>
    </location>
</feature>
<feature type="compositionally biased region" description="Polar residues" evidence="1">
    <location>
        <begin position="673"/>
        <end position="696"/>
    </location>
</feature>
<organism evidence="3 4">
    <name type="scientific">Symbiodinium natans</name>
    <dbReference type="NCBI Taxonomy" id="878477"/>
    <lineage>
        <taxon>Eukaryota</taxon>
        <taxon>Sar</taxon>
        <taxon>Alveolata</taxon>
        <taxon>Dinophyceae</taxon>
        <taxon>Suessiales</taxon>
        <taxon>Symbiodiniaceae</taxon>
        <taxon>Symbiodinium</taxon>
    </lineage>
</organism>
<evidence type="ECO:0000313" key="4">
    <source>
        <dbReference type="Proteomes" id="UP000604046"/>
    </source>
</evidence>
<feature type="transmembrane region" description="Helical" evidence="2">
    <location>
        <begin position="290"/>
        <end position="310"/>
    </location>
</feature>
<proteinExistence type="predicted"/>
<sequence>MATSAATKEELLSAVQSSDADAVQRLLNSSQLGPDDMMYRKDAGWITSTVLHLAASQGDLDVVHLILAAWPAGSQERDGDGNLPFPESLRKRHLQLWLDGCGGHPRWADNFGPLVSRLRDPEAKDFLESRSRPEDWMVALLTDWLAWLSLISAASAALAAVCLERLISKLMQRPRQVQPRPSPEEERDVSDQFLQGARLLVCQALAERTSFMRLWRWLESLIAVFWFGFALLLVRWVLWLPVVFFLYAVPAVSVHGVREVLKCPVLIILTKRTTGTKCLLTQAAALLRTVALSGFFVATFVAYWVFFLGGEFAVAEPLKWFAEYAVNPIISEWVASKYFNEWRNSKLADDWLFGWAPPDITAVDIFNMVLDRLLPGFLILYSTCLLCAWLANCVQRLVPAVGCVQHRLPWLDVTIRKQRAQAKRTRAQQAIEELLQKQPLPSRFRDVDPSLRPVVLLAWPWQGGGLLQTLALLILDIGLDVKTLSDVLSAKHYAFASVTAFIVTRSALKQLAVLPPWNLRQARLEAIRESVGRGLLREDLLEFIEEERRSEAFFCACITAYAMLYAAQTAGQLVTQFGSLLLSTWLFAGYAVRICDLELDMDNFGTDAACPDVVSIRIDELKKDGDDELPATAASRNGLKPIDFASVEYLKSEFVSEDANDELQQAQQALDQGGSSNDSELSFQQAPESFAENSVP</sequence>